<dbReference type="GO" id="GO:0009395">
    <property type="term" value="P:phospholipid catabolic process"/>
    <property type="evidence" value="ECO:0007669"/>
    <property type="project" value="UniProtKB-KW"/>
</dbReference>
<keyword evidence="1" id="KW-0460">Magnesium</keyword>
<dbReference type="OrthoDB" id="9804091at2"/>
<dbReference type="Pfam" id="PF04608">
    <property type="entry name" value="PgpA"/>
    <property type="match status" value="1"/>
</dbReference>
<keyword evidence="1" id="KW-0378">Hydrolase</keyword>
<evidence type="ECO:0000256" key="1">
    <source>
        <dbReference type="PIRNR" id="PIRNR006162"/>
    </source>
</evidence>
<keyword evidence="1" id="KW-0595">Phospholipid degradation</keyword>
<comment type="catalytic activity">
    <reaction evidence="1">
        <text>a 1,2-diacyl-sn-glycero-3-phospho-(1'-sn-glycero-3'-phosphate) + H2O = a 1,2-diacyl-sn-glycero-3-phospho-(1'-sn-glycerol) + phosphate</text>
        <dbReference type="Rhea" id="RHEA:33751"/>
        <dbReference type="ChEBI" id="CHEBI:15377"/>
        <dbReference type="ChEBI" id="CHEBI:43474"/>
        <dbReference type="ChEBI" id="CHEBI:60110"/>
        <dbReference type="ChEBI" id="CHEBI:64716"/>
        <dbReference type="EC" id="3.1.3.27"/>
    </reaction>
</comment>
<feature type="transmembrane region" description="Helical" evidence="2">
    <location>
        <begin position="135"/>
        <end position="154"/>
    </location>
</feature>
<keyword evidence="1" id="KW-0479">Metal-binding</keyword>
<dbReference type="Proteomes" id="UP000247555">
    <property type="component" value="Unassembled WGS sequence"/>
</dbReference>
<keyword evidence="5" id="KW-1185">Reference proteome</keyword>
<keyword evidence="1" id="KW-0442">Lipid degradation</keyword>
<dbReference type="InterPro" id="IPR036681">
    <property type="entry name" value="PgpA-like_sf"/>
</dbReference>
<comment type="cofactor">
    <cofactor evidence="1">
        <name>Mg(2+)</name>
        <dbReference type="ChEBI" id="CHEBI:18420"/>
    </cofactor>
</comment>
<dbReference type="PANTHER" id="PTHR36305">
    <property type="entry name" value="PHOSPHATIDYLGLYCEROPHOSPHATASE A"/>
    <property type="match status" value="1"/>
</dbReference>
<dbReference type="PANTHER" id="PTHR36305:SF1">
    <property type="entry name" value="PHOSPHATIDYLGLYCEROPHOSPHATASE A"/>
    <property type="match status" value="1"/>
</dbReference>
<dbReference type="GO" id="GO:0046872">
    <property type="term" value="F:metal ion binding"/>
    <property type="evidence" value="ECO:0007669"/>
    <property type="project" value="UniProtKB-KW"/>
</dbReference>
<evidence type="ECO:0000313" key="5">
    <source>
        <dbReference type="Proteomes" id="UP000247555"/>
    </source>
</evidence>
<keyword evidence="1" id="KW-1208">Phospholipid metabolism</keyword>
<protein>
    <recommendedName>
        <fullName evidence="1">Phosphatidylglycerophosphatase A</fullName>
        <ecNumber evidence="1">3.1.3.27</ecNumber>
    </recommendedName>
    <alternativeName>
        <fullName evidence="1">Phosphatidylglycerolphosphate phosphatase A</fullName>
    </alternativeName>
</protein>
<dbReference type="InterPro" id="IPR007686">
    <property type="entry name" value="YutG/PgpA"/>
</dbReference>
<dbReference type="RefSeq" id="WP_110391193.1">
    <property type="nucleotide sequence ID" value="NZ_DAIMVG010000289.1"/>
</dbReference>
<dbReference type="EMBL" id="QJKI01000014">
    <property type="protein sequence ID" value="PXX77946.1"/>
    <property type="molecule type" value="Genomic_DNA"/>
</dbReference>
<organism evidence="4 5">
    <name type="scientific">Rivihabitans pingtungensis</name>
    <dbReference type="NCBI Taxonomy" id="1054498"/>
    <lineage>
        <taxon>Bacteria</taxon>
        <taxon>Pseudomonadati</taxon>
        <taxon>Pseudomonadota</taxon>
        <taxon>Betaproteobacteria</taxon>
        <taxon>Neisseriales</taxon>
        <taxon>Aquaspirillaceae</taxon>
        <taxon>Rivihabitans</taxon>
    </lineage>
</organism>
<feature type="transmembrane region" description="Helical" evidence="2">
    <location>
        <begin position="92"/>
        <end position="115"/>
    </location>
</feature>
<reference evidence="4 5" key="1">
    <citation type="submission" date="2018-05" db="EMBL/GenBank/DDBJ databases">
        <title>Genomic Encyclopedia of Type Strains, Phase IV (KMG-IV): sequencing the most valuable type-strain genomes for metagenomic binning, comparative biology and taxonomic classification.</title>
        <authorList>
            <person name="Goeker M."/>
        </authorList>
    </citation>
    <scope>NUCLEOTIDE SEQUENCE [LARGE SCALE GENOMIC DNA]</scope>
    <source>
        <strain evidence="4 5">DSM 29661</strain>
    </source>
</reference>
<proteinExistence type="predicted"/>
<feature type="transmembrane region" description="Helical" evidence="2">
    <location>
        <begin position="43"/>
        <end position="71"/>
    </location>
</feature>
<gene>
    <name evidence="4" type="ORF">DFR34_11433</name>
</gene>
<comment type="function">
    <text evidence="1">Lipid phosphatase which dephosphorylates phosphatidylglycerophosphate (PGP) to phosphatidylglycerol (PG).</text>
</comment>
<keyword evidence="1 2" id="KW-0812">Transmembrane</keyword>
<dbReference type="GO" id="GO:0008962">
    <property type="term" value="F:phosphatidylglycerophosphatase activity"/>
    <property type="evidence" value="ECO:0007669"/>
    <property type="project" value="UniProtKB-EC"/>
</dbReference>
<dbReference type="InterPro" id="IPR026037">
    <property type="entry name" value="PgpA"/>
</dbReference>
<evidence type="ECO:0000313" key="4">
    <source>
        <dbReference type="EMBL" id="PXX77946.1"/>
    </source>
</evidence>
<feature type="domain" description="YutG/PgpA" evidence="3">
    <location>
        <begin position="17"/>
        <end position="157"/>
    </location>
</feature>
<dbReference type="UniPathway" id="UPA00084">
    <property type="reaction ID" value="UER00504"/>
</dbReference>
<keyword evidence="2" id="KW-1133">Transmembrane helix</keyword>
<sequence length="164" mass="17595">MTISPDWRFMLRHPAHVIALGLGSGLAAKAPGTFGTLAALPLYALWLALGLSPTLLAWLLPLLFALGCWACQRTGDALGAPDHGAMVWDEMVAMWALLIVLPATPLAWALGFALFRVFDIVKPWPIRWLDAQLKGGFGVMLDDALAALMAWAVWRLAAPALGLG</sequence>
<dbReference type="SUPFAM" id="SSF101307">
    <property type="entry name" value="YutG-like"/>
    <property type="match status" value="1"/>
</dbReference>
<comment type="pathway">
    <text evidence="1">Phospholipid metabolism; phosphatidylglycerol biosynthesis; phosphatidylglycerol from CDP-diacylglycerol: step 2/2.</text>
</comment>
<dbReference type="AlphaFoldDB" id="A0A318KQI5"/>
<evidence type="ECO:0000259" key="3">
    <source>
        <dbReference type="Pfam" id="PF04608"/>
    </source>
</evidence>
<keyword evidence="1" id="KW-1003">Cell membrane</keyword>
<dbReference type="GO" id="GO:0006655">
    <property type="term" value="P:phosphatidylglycerol biosynthetic process"/>
    <property type="evidence" value="ECO:0007669"/>
    <property type="project" value="UniProtKB-UniPathway"/>
</dbReference>
<dbReference type="EC" id="3.1.3.27" evidence="1"/>
<comment type="subcellular location">
    <subcellularLocation>
        <location evidence="1">Cell inner membrane</location>
        <topology evidence="1">Multi-pass membrane protein</topology>
    </subcellularLocation>
</comment>
<keyword evidence="1" id="KW-0997">Cell inner membrane</keyword>
<name>A0A318KQI5_9NEIS</name>
<dbReference type="CDD" id="cd06971">
    <property type="entry name" value="PgpA"/>
    <property type="match status" value="1"/>
</dbReference>
<dbReference type="GO" id="GO:0005886">
    <property type="term" value="C:plasma membrane"/>
    <property type="evidence" value="ECO:0007669"/>
    <property type="project" value="UniProtKB-SubCell"/>
</dbReference>
<dbReference type="PIRSF" id="PIRSF006162">
    <property type="entry name" value="PgpA"/>
    <property type="match status" value="1"/>
</dbReference>
<keyword evidence="1 2" id="KW-0472">Membrane</keyword>
<keyword evidence="1" id="KW-0443">Lipid metabolism</keyword>
<comment type="caution">
    <text evidence="4">The sequence shown here is derived from an EMBL/GenBank/DDBJ whole genome shotgun (WGS) entry which is preliminary data.</text>
</comment>
<accession>A0A318KQI5</accession>
<evidence type="ECO:0000256" key="2">
    <source>
        <dbReference type="SAM" id="Phobius"/>
    </source>
</evidence>